<dbReference type="GO" id="GO:0006817">
    <property type="term" value="P:phosphate ion transport"/>
    <property type="evidence" value="ECO:0007669"/>
    <property type="project" value="TreeGrafter"/>
</dbReference>
<feature type="transmembrane region" description="Helical" evidence="6">
    <location>
        <begin position="503"/>
        <end position="522"/>
    </location>
</feature>
<feature type="transmembrane region" description="Helical" evidence="6">
    <location>
        <begin position="341"/>
        <end position="360"/>
    </location>
</feature>
<evidence type="ECO:0000256" key="3">
    <source>
        <dbReference type="ARBA" id="ARBA00022692"/>
    </source>
</evidence>
<dbReference type="GO" id="GO:0005794">
    <property type="term" value="C:Golgi apparatus"/>
    <property type="evidence" value="ECO:0007669"/>
    <property type="project" value="TreeGrafter"/>
</dbReference>
<dbReference type="PANTHER" id="PTHR10783:SF103">
    <property type="entry name" value="SOLUTE CARRIER FAMILY 53 MEMBER 1"/>
    <property type="match status" value="1"/>
</dbReference>
<dbReference type="PROSITE" id="PS51382">
    <property type="entry name" value="SPX"/>
    <property type="match status" value="1"/>
</dbReference>
<sequence length="550" mass="64543">MKFAEHLGAHITPEWRKQYIQYEAIKDMIYQAKEQAPSEEVTDESIIQRYFARFDENFFQYCDKELAKINTFFYEKISEATRKFASLKADLQQYTDHEKKPETLTLRRRRASVVFFKEKENKELSRTRKLPDLKLAFSEFYLSLILLQNYQTLNFTGFRKILKKHDKLMKTTRGMAWRQAHVDTATFYTNKEVDHLISEVENNVTSNLEGGNRQKAMKRLRVPPLGDKENPMTTFRVGMFSGVFAVLILVIIVTASFTKKSDSWEPALRMYRGMFIVILDIFLLGINTYGWRSSGVNHVLIFEIDPRHHLTHQQLMELSTGLAVMWCISALGYLFSGFFGVSGYIFPLAMAGFMLLFLINPIKIFHHSSRMWLLRILFRIFTAPFHHVGFADFWLADQLNSLVTVLLDFEFMACFYAFEVDWIGPDRPSVCTSYAYGIRTVISILPAWFRFAQCLRRYRDTKLVFPHVINAGKYSTTFLTAIFQTLYRLQIEREGEEHRQSHVFFYLWIVAAVFSSCYTLTWDLKMDWGLFDANAGENKLLREEIVYAYK</sequence>
<evidence type="ECO:0000313" key="10">
    <source>
        <dbReference type="Proteomes" id="UP000828390"/>
    </source>
</evidence>
<dbReference type="Pfam" id="PF03105">
    <property type="entry name" value="SPX"/>
    <property type="match status" value="3"/>
</dbReference>
<evidence type="ECO:0000259" key="7">
    <source>
        <dbReference type="PROSITE" id="PS51380"/>
    </source>
</evidence>
<organism evidence="9 10">
    <name type="scientific">Dreissena polymorpha</name>
    <name type="common">Zebra mussel</name>
    <name type="synonym">Mytilus polymorpha</name>
    <dbReference type="NCBI Taxonomy" id="45954"/>
    <lineage>
        <taxon>Eukaryota</taxon>
        <taxon>Metazoa</taxon>
        <taxon>Spiralia</taxon>
        <taxon>Lophotrochozoa</taxon>
        <taxon>Mollusca</taxon>
        <taxon>Bivalvia</taxon>
        <taxon>Autobranchia</taxon>
        <taxon>Heteroconchia</taxon>
        <taxon>Euheterodonta</taxon>
        <taxon>Imparidentia</taxon>
        <taxon>Neoheterodontei</taxon>
        <taxon>Myida</taxon>
        <taxon>Dreissenoidea</taxon>
        <taxon>Dreissenidae</taxon>
        <taxon>Dreissena</taxon>
    </lineage>
</organism>
<feature type="transmembrane region" description="Helical" evidence="6">
    <location>
        <begin position="237"/>
        <end position="258"/>
    </location>
</feature>
<comment type="subcellular location">
    <subcellularLocation>
        <location evidence="1">Membrane</location>
        <topology evidence="1">Multi-pass membrane protein</topology>
    </subcellularLocation>
</comment>
<dbReference type="GO" id="GO:0005886">
    <property type="term" value="C:plasma membrane"/>
    <property type="evidence" value="ECO:0007669"/>
    <property type="project" value="TreeGrafter"/>
</dbReference>
<evidence type="ECO:0008006" key="11">
    <source>
        <dbReference type="Google" id="ProtNLM"/>
    </source>
</evidence>
<evidence type="ECO:0000256" key="4">
    <source>
        <dbReference type="ARBA" id="ARBA00022989"/>
    </source>
</evidence>
<reference evidence="9" key="2">
    <citation type="submission" date="2020-11" db="EMBL/GenBank/DDBJ databases">
        <authorList>
            <person name="McCartney M.A."/>
            <person name="Auch B."/>
            <person name="Kono T."/>
            <person name="Mallez S."/>
            <person name="Becker A."/>
            <person name="Gohl D.M."/>
            <person name="Silverstein K.A.T."/>
            <person name="Koren S."/>
            <person name="Bechman K.B."/>
            <person name="Herman A."/>
            <person name="Abrahante J.E."/>
            <person name="Garbe J."/>
        </authorList>
    </citation>
    <scope>NUCLEOTIDE SEQUENCE</scope>
    <source>
        <strain evidence="9">Duluth1</strain>
        <tissue evidence="9">Whole animal</tissue>
    </source>
</reference>
<dbReference type="GO" id="GO:0000822">
    <property type="term" value="F:inositol hexakisphosphate binding"/>
    <property type="evidence" value="ECO:0007669"/>
    <property type="project" value="TreeGrafter"/>
</dbReference>
<keyword evidence="3 6" id="KW-0812">Transmembrane</keyword>
<dbReference type="InterPro" id="IPR004342">
    <property type="entry name" value="EXS_C"/>
</dbReference>
<proteinExistence type="inferred from homology"/>
<keyword evidence="5 6" id="KW-0472">Membrane</keyword>
<dbReference type="Pfam" id="PF03124">
    <property type="entry name" value="EXS"/>
    <property type="match status" value="1"/>
</dbReference>
<evidence type="ECO:0000259" key="8">
    <source>
        <dbReference type="PROSITE" id="PS51382"/>
    </source>
</evidence>
<name>A0A9D3YWP8_DREPO</name>
<dbReference type="CDD" id="cd14477">
    <property type="entry name" value="SPX_XPR1_like"/>
    <property type="match status" value="1"/>
</dbReference>
<evidence type="ECO:0000256" key="5">
    <source>
        <dbReference type="ARBA" id="ARBA00023136"/>
    </source>
</evidence>
<dbReference type="PANTHER" id="PTHR10783">
    <property type="entry name" value="XENOTROPIC AND POLYTROPIC RETROVIRUS RECEPTOR 1-RELATED"/>
    <property type="match status" value="1"/>
</dbReference>
<feature type="domain" description="EXS" evidence="7">
    <location>
        <begin position="430"/>
        <end position="550"/>
    </location>
</feature>
<gene>
    <name evidence="9" type="ORF">DPMN_068209</name>
</gene>
<protein>
    <recommendedName>
        <fullName evidence="11">Xenotropic and polytropic retrovirus receptor 1</fullName>
    </recommendedName>
</protein>
<dbReference type="PROSITE" id="PS51380">
    <property type="entry name" value="EXS"/>
    <property type="match status" value="1"/>
</dbReference>
<comment type="similarity">
    <text evidence="2">Belongs to the SYG1 (TC 2.A.94) family.</text>
</comment>
<evidence type="ECO:0000256" key="1">
    <source>
        <dbReference type="ARBA" id="ARBA00004141"/>
    </source>
</evidence>
<dbReference type="GO" id="GO:0016036">
    <property type="term" value="P:cellular response to phosphate starvation"/>
    <property type="evidence" value="ECO:0007669"/>
    <property type="project" value="TreeGrafter"/>
</dbReference>
<reference evidence="9" key="1">
    <citation type="journal article" date="2019" name="bioRxiv">
        <title>The Genome of the Zebra Mussel, Dreissena polymorpha: A Resource for Invasive Species Research.</title>
        <authorList>
            <person name="McCartney M.A."/>
            <person name="Auch B."/>
            <person name="Kono T."/>
            <person name="Mallez S."/>
            <person name="Zhang Y."/>
            <person name="Obille A."/>
            <person name="Becker A."/>
            <person name="Abrahante J.E."/>
            <person name="Garbe J."/>
            <person name="Badalamenti J.P."/>
            <person name="Herman A."/>
            <person name="Mangelson H."/>
            <person name="Liachko I."/>
            <person name="Sullivan S."/>
            <person name="Sone E.D."/>
            <person name="Koren S."/>
            <person name="Silverstein K.A.T."/>
            <person name="Beckman K.B."/>
            <person name="Gohl D.M."/>
        </authorList>
    </citation>
    <scope>NUCLEOTIDE SEQUENCE</scope>
    <source>
        <strain evidence="9">Duluth1</strain>
        <tissue evidence="9">Whole animal</tissue>
    </source>
</reference>
<evidence type="ECO:0000313" key="9">
    <source>
        <dbReference type="EMBL" id="KAH3708750.1"/>
    </source>
</evidence>
<evidence type="ECO:0000256" key="2">
    <source>
        <dbReference type="ARBA" id="ARBA00009665"/>
    </source>
</evidence>
<comment type="caution">
    <text evidence="9">The sequence shown here is derived from an EMBL/GenBank/DDBJ whole genome shotgun (WGS) entry which is preliminary data.</text>
</comment>
<feature type="domain" description="SPX" evidence="8">
    <location>
        <begin position="1"/>
        <end position="179"/>
    </location>
</feature>
<dbReference type="EMBL" id="JAIWYP010000014">
    <property type="protein sequence ID" value="KAH3708750.1"/>
    <property type="molecule type" value="Genomic_DNA"/>
</dbReference>
<feature type="transmembrane region" description="Helical" evidence="6">
    <location>
        <begin position="430"/>
        <end position="451"/>
    </location>
</feature>
<feature type="transmembrane region" description="Helical" evidence="6">
    <location>
        <begin position="270"/>
        <end position="291"/>
    </location>
</feature>
<dbReference type="InterPro" id="IPR004331">
    <property type="entry name" value="SPX_dom"/>
</dbReference>
<dbReference type="Proteomes" id="UP000828390">
    <property type="component" value="Unassembled WGS sequence"/>
</dbReference>
<keyword evidence="10" id="KW-1185">Reference proteome</keyword>
<feature type="transmembrane region" description="Helical" evidence="6">
    <location>
        <begin position="372"/>
        <end position="395"/>
    </location>
</feature>
<evidence type="ECO:0000256" key="6">
    <source>
        <dbReference type="SAM" id="Phobius"/>
    </source>
</evidence>
<feature type="non-terminal residue" evidence="9">
    <location>
        <position position="550"/>
    </location>
</feature>
<dbReference type="AlphaFoldDB" id="A0A9D3YWP8"/>
<accession>A0A9D3YWP8</accession>
<keyword evidence="4 6" id="KW-1133">Transmembrane helix</keyword>